<dbReference type="InterPro" id="IPR036291">
    <property type="entry name" value="NAD(P)-bd_dom_sf"/>
</dbReference>
<dbReference type="GO" id="GO:0000166">
    <property type="term" value="F:nucleotide binding"/>
    <property type="evidence" value="ECO:0007669"/>
    <property type="project" value="InterPro"/>
</dbReference>
<protein>
    <submittedName>
        <fullName evidence="3">Gfo/Idh/MocA family oxidoreductase</fullName>
    </submittedName>
</protein>
<dbReference type="InterPro" id="IPR055170">
    <property type="entry name" value="GFO_IDH_MocA-like_dom"/>
</dbReference>
<feature type="domain" description="Gfo/Idh/MocA-like oxidoreductase N-terminal" evidence="1">
    <location>
        <begin position="2"/>
        <end position="124"/>
    </location>
</feature>
<dbReference type="Gene3D" id="3.30.360.10">
    <property type="entry name" value="Dihydrodipicolinate Reductase, domain 2"/>
    <property type="match status" value="1"/>
</dbReference>
<evidence type="ECO:0000259" key="2">
    <source>
        <dbReference type="Pfam" id="PF22725"/>
    </source>
</evidence>
<dbReference type="SUPFAM" id="SSF55347">
    <property type="entry name" value="Glyceraldehyde-3-phosphate dehydrogenase-like, C-terminal domain"/>
    <property type="match status" value="1"/>
</dbReference>
<dbReference type="InterPro" id="IPR000683">
    <property type="entry name" value="Gfo/Idh/MocA-like_OxRdtase_N"/>
</dbReference>
<dbReference type="InterPro" id="IPR051450">
    <property type="entry name" value="Gfo/Idh/MocA_Oxidoreductases"/>
</dbReference>
<accession>A0A3D8IY04</accession>
<keyword evidence="4" id="KW-1185">Reference proteome</keyword>
<dbReference type="Proteomes" id="UP000257067">
    <property type="component" value="Unassembled WGS sequence"/>
</dbReference>
<sequence>MVRVAIIGYGYWGINIAKTISKLKDQGVGFEIETIFDQDNSRVQEAQKLYSFTPYESFDQILDNERIEALFIITPPQTHYALAKKGLQSRKHIFVEKPLTTNSREAYELYELAEKNEVILHCDHVFLHSPAVRYLKENMSSFGDIVYINSRRINLGLFQSSVDVIWDLAIHDLSIIDALIKLEIKKVNTFSRKYQSYPNDALANINIELKNGVIITINVSWLSPVKVREMIIGGTQKSVVYDDTKRDKIKIYDSGVIVKDELDKNSLYAKMVEYKLGEEYTPKLPSYLSLDKSIECFYKCILQNTQEDREHTLRVIEALEVISKI</sequence>
<dbReference type="OrthoDB" id="9782091at2"/>
<dbReference type="PANTHER" id="PTHR43377:SF6">
    <property type="entry name" value="GFO_IDH_MOCA-LIKE OXIDOREDUCTASE N-TERMINAL DOMAIN-CONTAINING PROTEIN"/>
    <property type="match status" value="1"/>
</dbReference>
<name>A0A3D8IY04_9HELI</name>
<dbReference type="Gene3D" id="3.40.50.720">
    <property type="entry name" value="NAD(P)-binding Rossmann-like Domain"/>
    <property type="match status" value="1"/>
</dbReference>
<dbReference type="Pfam" id="PF01408">
    <property type="entry name" value="GFO_IDH_MocA"/>
    <property type="match status" value="1"/>
</dbReference>
<comment type="caution">
    <text evidence="3">The sequence shown here is derived from an EMBL/GenBank/DDBJ whole genome shotgun (WGS) entry which is preliminary data.</text>
</comment>
<feature type="domain" description="GFO/IDH/MocA-like oxidoreductase" evidence="2">
    <location>
        <begin position="164"/>
        <end position="239"/>
    </location>
</feature>
<evidence type="ECO:0000313" key="4">
    <source>
        <dbReference type="Proteomes" id="UP000257067"/>
    </source>
</evidence>
<dbReference type="SUPFAM" id="SSF51735">
    <property type="entry name" value="NAD(P)-binding Rossmann-fold domains"/>
    <property type="match status" value="1"/>
</dbReference>
<dbReference type="PANTHER" id="PTHR43377">
    <property type="entry name" value="BILIVERDIN REDUCTASE A"/>
    <property type="match status" value="1"/>
</dbReference>
<organism evidence="3 4">
    <name type="scientific">Helicobacter cholecystus</name>
    <dbReference type="NCBI Taxonomy" id="45498"/>
    <lineage>
        <taxon>Bacteria</taxon>
        <taxon>Pseudomonadati</taxon>
        <taxon>Campylobacterota</taxon>
        <taxon>Epsilonproteobacteria</taxon>
        <taxon>Campylobacterales</taxon>
        <taxon>Helicobacteraceae</taxon>
        <taxon>Helicobacter</taxon>
    </lineage>
</organism>
<dbReference type="EMBL" id="NXLU01000001">
    <property type="protein sequence ID" value="RDU69933.1"/>
    <property type="molecule type" value="Genomic_DNA"/>
</dbReference>
<proteinExistence type="predicted"/>
<evidence type="ECO:0000259" key="1">
    <source>
        <dbReference type="Pfam" id="PF01408"/>
    </source>
</evidence>
<reference evidence="3 4" key="1">
    <citation type="submission" date="2018-04" db="EMBL/GenBank/DDBJ databases">
        <title>Novel Campyloabacter and Helicobacter Species and Strains.</title>
        <authorList>
            <person name="Mannion A.J."/>
            <person name="Shen Z."/>
            <person name="Fox J.G."/>
        </authorList>
    </citation>
    <scope>NUCLEOTIDE SEQUENCE [LARGE SCALE GENOMIC DNA]</scope>
    <source>
        <strain evidence="3 4">ATCC 700242</strain>
    </source>
</reference>
<dbReference type="AlphaFoldDB" id="A0A3D8IY04"/>
<gene>
    <name evidence="3" type="ORF">CQA62_00530</name>
</gene>
<evidence type="ECO:0000313" key="3">
    <source>
        <dbReference type="EMBL" id="RDU69933.1"/>
    </source>
</evidence>
<dbReference type="Pfam" id="PF22725">
    <property type="entry name" value="GFO_IDH_MocA_C3"/>
    <property type="match status" value="1"/>
</dbReference>